<organism evidence="2 3">
    <name type="scientific">Nonomuraea terrae</name>
    <dbReference type="NCBI Taxonomy" id="2530383"/>
    <lineage>
        <taxon>Bacteria</taxon>
        <taxon>Bacillati</taxon>
        <taxon>Actinomycetota</taxon>
        <taxon>Actinomycetes</taxon>
        <taxon>Streptosporangiales</taxon>
        <taxon>Streptosporangiaceae</taxon>
        <taxon>Nonomuraea</taxon>
    </lineage>
</organism>
<dbReference type="EMBL" id="SMKQ01000102">
    <property type="protein sequence ID" value="TDD44311.1"/>
    <property type="molecule type" value="Genomic_DNA"/>
</dbReference>
<dbReference type="AlphaFoldDB" id="A0A4R4YHF4"/>
<protein>
    <recommendedName>
        <fullName evidence="4">DoxX family protein</fullName>
    </recommendedName>
</protein>
<keyword evidence="1" id="KW-1133">Transmembrane helix</keyword>
<keyword evidence="1" id="KW-0472">Membrane</keyword>
<evidence type="ECO:0000313" key="3">
    <source>
        <dbReference type="Proteomes" id="UP000295302"/>
    </source>
</evidence>
<dbReference type="Proteomes" id="UP000295302">
    <property type="component" value="Unassembled WGS sequence"/>
</dbReference>
<evidence type="ECO:0008006" key="4">
    <source>
        <dbReference type="Google" id="ProtNLM"/>
    </source>
</evidence>
<evidence type="ECO:0000256" key="1">
    <source>
        <dbReference type="SAM" id="Phobius"/>
    </source>
</evidence>
<accession>A0A4R4YHF4</accession>
<feature type="non-terminal residue" evidence="2">
    <location>
        <position position="1"/>
    </location>
</feature>
<keyword evidence="1" id="KW-0812">Transmembrane</keyword>
<proteinExistence type="predicted"/>
<keyword evidence="3" id="KW-1185">Reference proteome</keyword>
<sequence>VWVDWLFMAGLLGVGLALMLGVGLRIAAVAGPAMMVLMWAAQLPLDSNPFMDDHLVYAVVIVGLALADAGATLGLGRLAIVRRNPFLK</sequence>
<name>A0A4R4YHF4_9ACTN</name>
<evidence type="ECO:0000313" key="2">
    <source>
        <dbReference type="EMBL" id="TDD44311.1"/>
    </source>
</evidence>
<reference evidence="2 3" key="1">
    <citation type="submission" date="2019-03" db="EMBL/GenBank/DDBJ databases">
        <title>Draft genome sequences of novel Actinobacteria.</title>
        <authorList>
            <person name="Sahin N."/>
            <person name="Ay H."/>
            <person name="Saygin H."/>
        </authorList>
    </citation>
    <scope>NUCLEOTIDE SEQUENCE [LARGE SCALE GENOMIC DNA]</scope>
    <source>
        <strain evidence="2 3">CH32</strain>
    </source>
</reference>
<feature type="transmembrane region" description="Helical" evidence="1">
    <location>
        <begin position="56"/>
        <end position="80"/>
    </location>
</feature>
<gene>
    <name evidence="2" type="ORF">E1286_27395</name>
</gene>
<comment type="caution">
    <text evidence="2">The sequence shown here is derived from an EMBL/GenBank/DDBJ whole genome shotgun (WGS) entry which is preliminary data.</text>
</comment>